<sequence length="814" mass="93649">MSEPFVFIRQNHLPSQCMQSIKQDFYRIFDGYHEELTAYARQKEKLREQLSGCIESEPEARIAYIRLQQGLKKGRVEIDKIPKLDRVDTDLVQSIQSHLLGKQELDRKADSLRRQFECQHKQQEELLYELFRTQRSVQNALLLTNFEMYCSLNNSYNSKKSGKVWKIMMRSFAKTAPLSSYTSNSILGDNKAGSRINMAQWILLALFDYFLLLPEVIRISRFRVAYELEPGGKALMTTGSGEPKQVSQGLYQREKRRFRMTDPRLQELSSGSIVTFGELAAILGEDSGQLDLTVRKLLAAGYLRNTLESKAEHLTLASLIDEISSFRIASERLDRLVRHLEALHQIAGRMEQTAEVHRRESLVRSAQKHVADCCETVMWKGKYPLDPFNEDSYMSIKPHEIKHALAAEEALEKWSGIFPLFDYRLMFRRYMGHLLKDRLPASYSELRQTLSGYADVYEKEAAPRRSFRGTLFETSEDILRHEQLKDRYRELLRPAESGKDVALNAEDILALKSGLKEMGITRSATAQLLIQPAKDGKYVVNDFKNSYLAYSIYHDPDQHERILRRIRAVLECDDAVLLTYSPSCGFNPNVNGFADRFYLTNEPPVMDNGTFGRKAEPVDLNECQLEWNEAHNRFELRAENLRGIALYTGSLAPACLPEDYRNIALLSQSGFLNGSGLEYNEISLDDSRKVGRISVGDLIIQRRRHILSSGLIENLTCDLDGYSAFHEVLKAYGIPVYSFVRLFPVRQGRLHIEYGATGIHKPIFFDAEEPLYFIEMLKHIQRSRKQYGELAVVLEEALPNPYETEYTAEYVYEM</sequence>
<name>A0A7X3ILM2_9BACL</name>
<keyword evidence="2" id="KW-1185">Reference proteome</keyword>
<dbReference type="EMBL" id="WUBI01000003">
    <property type="protein sequence ID" value="MWV45661.1"/>
    <property type="molecule type" value="Genomic_DNA"/>
</dbReference>
<protein>
    <recommendedName>
        <fullName evidence="3">Lantibiotic dehydratase N-terminal domain-containing protein</fullName>
    </recommendedName>
</protein>
<dbReference type="Proteomes" id="UP000460318">
    <property type="component" value="Unassembled WGS sequence"/>
</dbReference>
<comment type="caution">
    <text evidence="1">The sequence shown here is derived from an EMBL/GenBank/DDBJ whole genome shotgun (WGS) entry which is preliminary data.</text>
</comment>
<evidence type="ECO:0000313" key="1">
    <source>
        <dbReference type="EMBL" id="MWV45661.1"/>
    </source>
</evidence>
<dbReference type="AlphaFoldDB" id="A0A7X3ILM2"/>
<reference evidence="1 2" key="1">
    <citation type="submission" date="2019-12" db="EMBL/GenBank/DDBJ databases">
        <title>Paenibacillus sp. nov., an endophytic bacterium isolated from the stem of Dendrobium.</title>
        <authorList>
            <person name="Zhao R."/>
        </authorList>
    </citation>
    <scope>NUCLEOTIDE SEQUENCE [LARGE SCALE GENOMIC DNA]</scope>
    <source>
        <strain evidence="1 2">HJL G12</strain>
    </source>
</reference>
<accession>A0A7X3ILM2</accession>
<gene>
    <name evidence="1" type="ORF">GRF59_18775</name>
</gene>
<proteinExistence type="predicted"/>
<evidence type="ECO:0000313" key="2">
    <source>
        <dbReference type="Proteomes" id="UP000460318"/>
    </source>
</evidence>
<organism evidence="1 2">
    <name type="scientific">Paenibacillus dendrobii</name>
    <dbReference type="NCBI Taxonomy" id="2691084"/>
    <lineage>
        <taxon>Bacteria</taxon>
        <taxon>Bacillati</taxon>
        <taxon>Bacillota</taxon>
        <taxon>Bacilli</taxon>
        <taxon>Bacillales</taxon>
        <taxon>Paenibacillaceae</taxon>
        <taxon>Paenibacillus</taxon>
    </lineage>
</organism>
<evidence type="ECO:0008006" key="3">
    <source>
        <dbReference type="Google" id="ProtNLM"/>
    </source>
</evidence>